<accession>A0ABQ7AGD9</accession>
<feature type="coiled-coil region" evidence="1">
    <location>
        <begin position="53"/>
        <end position="87"/>
    </location>
</feature>
<feature type="non-terminal residue" evidence="2">
    <location>
        <position position="473"/>
    </location>
</feature>
<name>A0ABQ7AGD9_BRACR</name>
<protein>
    <recommendedName>
        <fullName evidence="4">Protein DEFECTIVE IN MERISTEM SILENCING 3</fullName>
    </recommendedName>
</protein>
<evidence type="ECO:0008006" key="4">
    <source>
        <dbReference type="Google" id="ProtNLM"/>
    </source>
</evidence>
<evidence type="ECO:0000313" key="2">
    <source>
        <dbReference type="EMBL" id="KAF3496695.1"/>
    </source>
</evidence>
<comment type="caution">
    <text evidence="2">The sequence shown here is derived from an EMBL/GenBank/DDBJ whole genome shotgun (WGS) entry which is preliminary data.</text>
</comment>
<gene>
    <name evidence="2" type="ORF">DY000_02055615</name>
</gene>
<sequence length="473" mass="52845">MYPTGQQMSFQTAPFIVQSPTTMMQLDPKETSSGDGTQDREGMSEAEFALFNSDRLQSDLEVMGNKIKEHEDNLKFLKSQKNKLDESILKLQVYMGKLHTSGISTIENSNLQGEDINEQILRQVNSAAGVLSYVQSHHYSQALQLDMTNGVVGVVARLGKVNDENLSQALSDYLGTRSMLALVYKDYKSVKPLEKYDNQGNVDRSGAIHGLASSIGRTIEGHFDVICLENLRPYVGKRIDGDPQRRLDLPNPKLPNGEYPPGFLGYAVNLIQIDPAFLLCVTAYGYGLRETLFYSLFSQLQVYKRRVDMISALPCITDGAVSLDGGIIRKTGIFILGTRYDSDNLFPSFGSSYCFHSCVTNGSFSDAAAANVRFSKPSASQTTGNYSEAERQMNDLRWTKEKTLEDIKRAQVLRDHALYNFGKKKEEFVRCLSQSSYTNEHINLTFLCVFICCGVSANDFSQMTREQAKKHEA</sequence>
<proteinExistence type="predicted"/>
<dbReference type="Proteomes" id="UP000266723">
    <property type="component" value="Unassembled WGS sequence"/>
</dbReference>
<dbReference type="PANTHER" id="PTHR33566:SF6">
    <property type="entry name" value="PROTEIN DEFECTIVE IN MERISTEM SILENCING 3"/>
    <property type="match status" value="1"/>
</dbReference>
<evidence type="ECO:0000313" key="3">
    <source>
        <dbReference type="Proteomes" id="UP000266723"/>
    </source>
</evidence>
<evidence type="ECO:0000256" key="1">
    <source>
        <dbReference type="SAM" id="Coils"/>
    </source>
</evidence>
<dbReference type="PANTHER" id="PTHR33566">
    <property type="entry name" value="EN/SPM-LIKE TRANSPOSON-RELATED"/>
    <property type="match status" value="1"/>
</dbReference>
<organism evidence="2 3">
    <name type="scientific">Brassica cretica</name>
    <name type="common">Mustard</name>
    <dbReference type="NCBI Taxonomy" id="69181"/>
    <lineage>
        <taxon>Eukaryota</taxon>
        <taxon>Viridiplantae</taxon>
        <taxon>Streptophyta</taxon>
        <taxon>Embryophyta</taxon>
        <taxon>Tracheophyta</taxon>
        <taxon>Spermatophyta</taxon>
        <taxon>Magnoliopsida</taxon>
        <taxon>eudicotyledons</taxon>
        <taxon>Gunneridae</taxon>
        <taxon>Pentapetalae</taxon>
        <taxon>rosids</taxon>
        <taxon>malvids</taxon>
        <taxon>Brassicales</taxon>
        <taxon>Brassicaceae</taxon>
        <taxon>Brassiceae</taxon>
        <taxon>Brassica</taxon>
    </lineage>
</organism>
<dbReference type="EMBL" id="QGKV02002055">
    <property type="protein sequence ID" value="KAF3496695.1"/>
    <property type="molecule type" value="Genomic_DNA"/>
</dbReference>
<reference evidence="2 3" key="1">
    <citation type="journal article" date="2020" name="BMC Genomics">
        <title>Intraspecific diversification of the crop wild relative Brassica cretica Lam. using demographic model selection.</title>
        <authorList>
            <person name="Kioukis A."/>
            <person name="Michalopoulou V.A."/>
            <person name="Briers L."/>
            <person name="Pirintsos S."/>
            <person name="Studholme D.J."/>
            <person name="Pavlidis P."/>
            <person name="Sarris P.F."/>
        </authorList>
    </citation>
    <scope>NUCLEOTIDE SEQUENCE [LARGE SCALE GENOMIC DNA]</scope>
    <source>
        <strain evidence="3">cv. PFS-1207/04</strain>
    </source>
</reference>
<keyword evidence="3" id="KW-1185">Reference proteome</keyword>
<keyword evidence="1" id="KW-0175">Coiled coil</keyword>